<organism evidence="2 3">
    <name type="scientific">Goodea atripinnis</name>
    <dbReference type="NCBI Taxonomy" id="208336"/>
    <lineage>
        <taxon>Eukaryota</taxon>
        <taxon>Metazoa</taxon>
        <taxon>Chordata</taxon>
        <taxon>Craniata</taxon>
        <taxon>Vertebrata</taxon>
        <taxon>Euteleostomi</taxon>
        <taxon>Actinopterygii</taxon>
        <taxon>Neopterygii</taxon>
        <taxon>Teleostei</taxon>
        <taxon>Neoteleostei</taxon>
        <taxon>Acanthomorphata</taxon>
        <taxon>Ovalentaria</taxon>
        <taxon>Atherinomorphae</taxon>
        <taxon>Cyprinodontiformes</taxon>
        <taxon>Goodeidae</taxon>
        <taxon>Goodea</taxon>
    </lineage>
</organism>
<evidence type="ECO:0000256" key="1">
    <source>
        <dbReference type="SAM" id="MobiDB-lite"/>
    </source>
</evidence>
<feature type="compositionally biased region" description="Low complexity" evidence="1">
    <location>
        <begin position="20"/>
        <end position="31"/>
    </location>
</feature>
<dbReference type="EMBL" id="JAHRIO010084043">
    <property type="protein sequence ID" value="MEQ2186468.1"/>
    <property type="molecule type" value="Genomic_DNA"/>
</dbReference>
<accession>A0ABV0PSH8</accession>
<sequence>LRSGDGAAPRLSSAVDLSVSPGSAHGAAAAHLTVPRRSPPGCGSYAGAARRSRRISGPTGRCTDRTLTLTLKLDRFCTTAPNPHDPYLGGVRLQVEKPGTMGTQGPGRKRIPNRDKQAAEDDALSQIAREVKT</sequence>
<comment type="caution">
    <text evidence="2">The sequence shown here is derived from an EMBL/GenBank/DDBJ whole genome shotgun (WGS) entry which is preliminary data.</text>
</comment>
<keyword evidence="3" id="KW-1185">Reference proteome</keyword>
<gene>
    <name evidence="2" type="ORF">GOODEAATRI_028795</name>
</gene>
<evidence type="ECO:0000313" key="2">
    <source>
        <dbReference type="EMBL" id="MEQ2186468.1"/>
    </source>
</evidence>
<protein>
    <submittedName>
        <fullName evidence="2">Uncharacterized protein</fullName>
    </submittedName>
</protein>
<feature type="region of interest" description="Disordered" evidence="1">
    <location>
        <begin position="17"/>
        <end position="60"/>
    </location>
</feature>
<feature type="region of interest" description="Disordered" evidence="1">
    <location>
        <begin position="97"/>
        <end position="133"/>
    </location>
</feature>
<name>A0ABV0PSH8_9TELE</name>
<evidence type="ECO:0000313" key="3">
    <source>
        <dbReference type="Proteomes" id="UP001476798"/>
    </source>
</evidence>
<feature type="non-terminal residue" evidence="2">
    <location>
        <position position="1"/>
    </location>
</feature>
<dbReference type="Proteomes" id="UP001476798">
    <property type="component" value="Unassembled WGS sequence"/>
</dbReference>
<proteinExistence type="predicted"/>
<reference evidence="2 3" key="1">
    <citation type="submission" date="2021-06" db="EMBL/GenBank/DDBJ databases">
        <authorList>
            <person name="Palmer J.M."/>
        </authorList>
    </citation>
    <scope>NUCLEOTIDE SEQUENCE [LARGE SCALE GENOMIC DNA]</scope>
    <source>
        <strain evidence="2 3">GA_2019</strain>
        <tissue evidence="2">Muscle</tissue>
    </source>
</reference>